<protein>
    <recommendedName>
        <fullName evidence="1">Rad50/SbcC-type AAA domain-containing protein</fullName>
    </recommendedName>
</protein>
<comment type="caution">
    <text evidence="2">The sequence shown here is derived from an EMBL/GenBank/DDBJ whole genome shotgun (WGS) entry which is preliminary data.</text>
</comment>
<gene>
    <name evidence="2" type="ORF">Tci_892274</name>
</gene>
<dbReference type="Pfam" id="PF13476">
    <property type="entry name" value="AAA_23"/>
    <property type="match status" value="1"/>
</dbReference>
<dbReference type="EMBL" id="BKCJ011321202">
    <property type="protein sequence ID" value="GFD20305.1"/>
    <property type="molecule type" value="Genomic_DNA"/>
</dbReference>
<dbReference type="AlphaFoldDB" id="A0A699UAS2"/>
<dbReference type="GO" id="GO:0006302">
    <property type="term" value="P:double-strand break repair"/>
    <property type="evidence" value="ECO:0007669"/>
    <property type="project" value="InterPro"/>
</dbReference>
<organism evidence="2">
    <name type="scientific">Tanacetum cinerariifolium</name>
    <name type="common">Dalmatian daisy</name>
    <name type="synonym">Chrysanthemum cinerariifolium</name>
    <dbReference type="NCBI Taxonomy" id="118510"/>
    <lineage>
        <taxon>Eukaryota</taxon>
        <taxon>Viridiplantae</taxon>
        <taxon>Streptophyta</taxon>
        <taxon>Embryophyta</taxon>
        <taxon>Tracheophyta</taxon>
        <taxon>Spermatophyta</taxon>
        <taxon>Magnoliopsida</taxon>
        <taxon>eudicotyledons</taxon>
        <taxon>Gunneridae</taxon>
        <taxon>Pentapetalae</taxon>
        <taxon>asterids</taxon>
        <taxon>campanulids</taxon>
        <taxon>Asterales</taxon>
        <taxon>Asteraceae</taxon>
        <taxon>Asteroideae</taxon>
        <taxon>Anthemideae</taxon>
        <taxon>Anthemidinae</taxon>
        <taxon>Tanacetum</taxon>
    </lineage>
</organism>
<dbReference type="InterPro" id="IPR027417">
    <property type="entry name" value="P-loop_NTPase"/>
</dbReference>
<dbReference type="InterPro" id="IPR038729">
    <property type="entry name" value="Rad50/SbcC_AAA"/>
</dbReference>
<reference evidence="2" key="1">
    <citation type="journal article" date="2019" name="Sci. Rep.">
        <title>Draft genome of Tanacetum cinerariifolium, the natural source of mosquito coil.</title>
        <authorList>
            <person name="Yamashiro T."/>
            <person name="Shiraishi A."/>
            <person name="Satake H."/>
            <person name="Nakayama K."/>
        </authorList>
    </citation>
    <scope>NUCLEOTIDE SEQUENCE</scope>
</reference>
<feature type="domain" description="Rad50/SbcC-type AAA" evidence="1">
    <location>
        <begin position="4"/>
        <end position="38"/>
    </location>
</feature>
<feature type="non-terminal residue" evidence="2">
    <location>
        <position position="137"/>
    </location>
</feature>
<sequence length="137" mass="15728">MLKRLHLRNFTVFANAEFAFQKGLNVLVGTNGTGKTHIVPYYPEELIQRGKKKSQLDVEVNLVDSIIESEVDFIRRSVREPMVKWNNLTKTSDEFLDSVFIPAKEVLTLGWLPALYGRFDIPFDETYPDLLRLLSGP</sequence>
<dbReference type="Gene3D" id="3.40.50.300">
    <property type="entry name" value="P-loop containing nucleotide triphosphate hydrolases"/>
    <property type="match status" value="1"/>
</dbReference>
<evidence type="ECO:0000313" key="2">
    <source>
        <dbReference type="EMBL" id="GFD20305.1"/>
    </source>
</evidence>
<dbReference type="GO" id="GO:0016887">
    <property type="term" value="F:ATP hydrolysis activity"/>
    <property type="evidence" value="ECO:0007669"/>
    <property type="project" value="InterPro"/>
</dbReference>
<proteinExistence type="predicted"/>
<accession>A0A699UAS2</accession>
<dbReference type="SUPFAM" id="SSF52540">
    <property type="entry name" value="P-loop containing nucleoside triphosphate hydrolases"/>
    <property type="match status" value="1"/>
</dbReference>
<evidence type="ECO:0000259" key="1">
    <source>
        <dbReference type="Pfam" id="PF13476"/>
    </source>
</evidence>
<name>A0A699UAS2_TANCI</name>